<reference evidence="12 13" key="1">
    <citation type="submission" date="2020-08" db="EMBL/GenBank/DDBJ databases">
        <title>Genomic Encyclopedia of Type Strains, Phase IV (KMG-IV): sequencing the most valuable type-strain genomes for metagenomic binning, comparative biology and taxonomic classification.</title>
        <authorList>
            <person name="Goeker M."/>
        </authorList>
    </citation>
    <scope>NUCLEOTIDE SEQUENCE [LARGE SCALE GENOMIC DNA]</scope>
    <source>
        <strain evidence="12 13">DSM 102189</strain>
    </source>
</reference>
<dbReference type="Proteomes" id="UP000538147">
    <property type="component" value="Unassembled WGS sequence"/>
</dbReference>
<evidence type="ECO:0000256" key="9">
    <source>
        <dbReference type="SAM" id="Phobius"/>
    </source>
</evidence>
<evidence type="ECO:0000256" key="2">
    <source>
        <dbReference type="ARBA" id="ARBA00022448"/>
    </source>
</evidence>
<dbReference type="InterPro" id="IPR027417">
    <property type="entry name" value="P-loop_NTPase"/>
</dbReference>
<feature type="transmembrane region" description="Helical" evidence="9">
    <location>
        <begin position="42"/>
        <end position="65"/>
    </location>
</feature>
<feature type="transmembrane region" description="Helical" evidence="9">
    <location>
        <begin position="152"/>
        <end position="177"/>
    </location>
</feature>
<keyword evidence="13" id="KW-1185">Reference proteome</keyword>
<dbReference type="InterPro" id="IPR011527">
    <property type="entry name" value="ABC1_TM_dom"/>
</dbReference>
<feature type="domain" description="ABC transmembrane type-1" evidence="11">
    <location>
        <begin position="46"/>
        <end position="324"/>
    </location>
</feature>
<evidence type="ECO:0000256" key="7">
    <source>
        <dbReference type="ARBA" id="ARBA00022989"/>
    </source>
</evidence>
<dbReference type="GO" id="GO:0016887">
    <property type="term" value="F:ATP hydrolysis activity"/>
    <property type="evidence" value="ECO:0007669"/>
    <property type="project" value="InterPro"/>
</dbReference>
<dbReference type="PROSITE" id="PS50893">
    <property type="entry name" value="ABC_TRANSPORTER_2"/>
    <property type="match status" value="1"/>
</dbReference>
<dbReference type="FunFam" id="3.40.50.300:FF:000299">
    <property type="entry name" value="ABC transporter ATP-binding protein/permease"/>
    <property type="match status" value="1"/>
</dbReference>
<dbReference type="Gene3D" id="3.40.50.300">
    <property type="entry name" value="P-loop containing nucleotide triphosphate hydrolases"/>
    <property type="match status" value="1"/>
</dbReference>
<proteinExistence type="predicted"/>
<evidence type="ECO:0000259" key="11">
    <source>
        <dbReference type="PROSITE" id="PS50929"/>
    </source>
</evidence>
<feature type="transmembrane region" description="Helical" evidence="9">
    <location>
        <begin position="260"/>
        <end position="287"/>
    </location>
</feature>
<feature type="transmembrane region" description="Helical" evidence="9">
    <location>
        <begin position="71"/>
        <end position="93"/>
    </location>
</feature>
<dbReference type="SUPFAM" id="SSF52540">
    <property type="entry name" value="P-loop containing nucleoside triphosphate hydrolases"/>
    <property type="match status" value="1"/>
</dbReference>
<dbReference type="Pfam" id="PF00664">
    <property type="entry name" value="ABC_membrane"/>
    <property type="match status" value="1"/>
</dbReference>
<evidence type="ECO:0000256" key="3">
    <source>
        <dbReference type="ARBA" id="ARBA00022475"/>
    </source>
</evidence>
<name>A0A841L4P2_9SPHN</name>
<dbReference type="PROSITE" id="PS50929">
    <property type="entry name" value="ABC_TM1F"/>
    <property type="match status" value="1"/>
</dbReference>
<dbReference type="InterPro" id="IPR003439">
    <property type="entry name" value="ABC_transporter-like_ATP-bd"/>
</dbReference>
<protein>
    <submittedName>
        <fullName evidence="12">ATP-binding cassette subfamily C protein LapB</fullName>
    </submittedName>
</protein>
<dbReference type="GO" id="GO:0140359">
    <property type="term" value="F:ABC-type transporter activity"/>
    <property type="evidence" value="ECO:0007669"/>
    <property type="project" value="InterPro"/>
</dbReference>
<dbReference type="EMBL" id="JACIIV010000011">
    <property type="protein sequence ID" value="MBB6227617.1"/>
    <property type="molecule type" value="Genomic_DNA"/>
</dbReference>
<feature type="transmembrane region" description="Helical" evidence="9">
    <location>
        <begin position="293"/>
        <end position="319"/>
    </location>
</feature>
<dbReference type="Pfam" id="PF00005">
    <property type="entry name" value="ABC_tran"/>
    <property type="match status" value="1"/>
</dbReference>
<dbReference type="RefSeq" id="WP_243452776.1">
    <property type="nucleotide sequence ID" value="NZ_JACIIV010000011.1"/>
</dbReference>
<dbReference type="InterPro" id="IPR036640">
    <property type="entry name" value="ABC1_TM_sf"/>
</dbReference>
<keyword evidence="4 9" id="KW-0812">Transmembrane</keyword>
<keyword evidence="3" id="KW-1003">Cell membrane</keyword>
<evidence type="ECO:0000256" key="5">
    <source>
        <dbReference type="ARBA" id="ARBA00022741"/>
    </source>
</evidence>
<evidence type="ECO:0000256" key="4">
    <source>
        <dbReference type="ARBA" id="ARBA00022692"/>
    </source>
</evidence>
<dbReference type="GO" id="GO:0005524">
    <property type="term" value="F:ATP binding"/>
    <property type="evidence" value="ECO:0007669"/>
    <property type="project" value="UniProtKB-KW"/>
</dbReference>
<evidence type="ECO:0000259" key="10">
    <source>
        <dbReference type="PROSITE" id="PS50893"/>
    </source>
</evidence>
<keyword evidence="6 12" id="KW-0067">ATP-binding</keyword>
<keyword evidence="2" id="KW-0813">Transport</keyword>
<dbReference type="SUPFAM" id="SSF90123">
    <property type="entry name" value="ABC transporter transmembrane region"/>
    <property type="match status" value="1"/>
</dbReference>
<dbReference type="AlphaFoldDB" id="A0A841L4P2"/>
<dbReference type="InterPro" id="IPR039421">
    <property type="entry name" value="Type_1_exporter"/>
</dbReference>
<evidence type="ECO:0000256" key="6">
    <source>
        <dbReference type="ARBA" id="ARBA00022840"/>
    </source>
</evidence>
<keyword evidence="7 9" id="KW-1133">Transmembrane helix</keyword>
<gene>
    <name evidence="12" type="ORF">FHS79_001786</name>
</gene>
<evidence type="ECO:0000256" key="1">
    <source>
        <dbReference type="ARBA" id="ARBA00004651"/>
    </source>
</evidence>
<accession>A0A841L4P2</accession>
<evidence type="ECO:0000313" key="13">
    <source>
        <dbReference type="Proteomes" id="UP000538147"/>
    </source>
</evidence>
<dbReference type="SMART" id="SM00382">
    <property type="entry name" value="AAA"/>
    <property type="match status" value="1"/>
</dbReference>
<keyword evidence="8 9" id="KW-0472">Membrane</keyword>
<dbReference type="Gene3D" id="1.20.1560.10">
    <property type="entry name" value="ABC transporter type 1, transmembrane domain"/>
    <property type="match status" value="1"/>
</dbReference>
<feature type="transmembrane region" description="Helical" evidence="9">
    <location>
        <begin position="183"/>
        <end position="203"/>
    </location>
</feature>
<evidence type="ECO:0000256" key="8">
    <source>
        <dbReference type="ARBA" id="ARBA00023136"/>
    </source>
</evidence>
<dbReference type="PANTHER" id="PTHR24221">
    <property type="entry name" value="ATP-BINDING CASSETTE SUB-FAMILY B"/>
    <property type="match status" value="1"/>
</dbReference>
<dbReference type="InterPro" id="IPR003593">
    <property type="entry name" value="AAA+_ATPase"/>
</dbReference>
<comment type="caution">
    <text evidence="12">The sequence shown here is derived from an EMBL/GenBank/DDBJ whole genome shotgun (WGS) entry which is preliminary data.</text>
</comment>
<keyword evidence="5" id="KW-0547">Nucleotide-binding</keyword>
<evidence type="ECO:0000313" key="12">
    <source>
        <dbReference type="EMBL" id="MBB6227617.1"/>
    </source>
</evidence>
<feature type="domain" description="ABC transporter" evidence="10">
    <location>
        <begin position="358"/>
        <end position="589"/>
    </location>
</feature>
<sequence>MTALPEHRLFEAATKAMDEATPLPAVTPPHWFWTPLWQARGLLGQVAIAAVIVNVLALATTLYSMAVFNRILPAGASASLTALTLGMMLVIAFDFGLRTVRGYFTDIAARHVDRAVGGRLFASLTDLRMADRKGSAGQLSGLLREFETLREFVASASITALADLPFLLLYIAIIAWLAPPLAIVPLVTCLVIGGVALASQPLLDRIAAAGLGQNLTKQSVLVETASGLETVKTSHAAPMLARRWALAVDHHAALSLRQRLVAALPVNLAATAQSLVYVLTLAVGVALVQDRAISLGALIAVSMLAGRCVAPLAQVAALATRLSQSRQAFLALDALIAQGAEGDGQLHRLRRPVMAGQISFRNVSFTYPGARMPALDDVSFDIAPGERVAVLGRTGSGKSTLTRLILGLYTPQSGAVLVDGADVRSLHPDDLRGNIGAVLQDVVLFSGSIADNIRLEDPLVTDADVLTASRLAGSDGFIGALPGGYDTPLADRGEGLSGGQRQSIALARALARPRPMLLLDEPTSALDQVSEAALIDRLEDQLSGQTLLIVTHRQSLLRLATRVIVMDGGRLVASGPRDAVLHSLGLPAA</sequence>
<comment type="subcellular location">
    <subcellularLocation>
        <location evidence="1">Cell membrane</location>
        <topology evidence="1">Multi-pass membrane protein</topology>
    </subcellularLocation>
</comment>
<dbReference type="PANTHER" id="PTHR24221:SF248">
    <property type="entry name" value="ABC TRANSPORTER TRANSMEMBRANE REGION"/>
    <property type="match status" value="1"/>
</dbReference>
<organism evidence="12 13">
    <name type="scientific">Polymorphobacter multimanifer</name>
    <dbReference type="NCBI Taxonomy" id="1070431"/>
    <lineage>
        <taxon>Bacteria</taxon>
        <taxon>Pseudomonadati</taxon>
        <taxon>Pseudomonadota</taxon>
        <taxon>Alphaproteobacteria</taxon>
        <taxon>Sphingomonadales</taxon>
        <taxon>Sphingosinicellaceae</taxon>
        <taxon>Polymorphobacter</taxon>
    </lineage>
</organism>
<dbReference type="GO" id="GO:0034040">
    <property type="term" value="F:ATPase-coupled lipid transmembrane transporter activity"/>
    <property type="evidence" value="ECO:0007669"/>
    <property type="project" value="TreeGrafter"/>
</dbReference>
<dbReference type="GO" id="GO:0005886">
    <property type="term" value="C:plasma membrane"/>
    <property type="evidence" value="ECO:0007669"/>
    <property type="project" value="UniProtKB-SubCell"/>
</dbReference>